<keyword evidence="5" id="KW-1185">Reference proteome</keyword>
<dbReference type="SUPFAM" id="SSF55729">
    <property type="entry name" value="Acyl-CoA N-acyltransferases (Nat)"/>
    <property type="match status" value="1"/>
</dbReference>
<dbReference type="PROSITE" id="PS51186">
    <property type="entry name" value="GNAT"/>
    <property type="match status" value="1"/>
</dbReference>
<feature type="domain" description="N-acetyltransferase" evidence="3">
    <location>
        <begin position="14"/>
        <end position="175"/>
    </location>
</feature>
<keyword evidence="1 4" id="KW-0808">Transferase</keyword>
<dbReference type="InterPro" id="IPR000182">
    <property type="entry name" value="GNAT_dom"/>
</dbReference>
<keyword evidence="2" id="KW-0012">Acyltransferase</keyword>
<dbReference type="Gene3D" id="3.40.630.30">
    <property type="match status" value="1"/>
</dbReference>
<evidence type="ECO:0000313" key="5">
    <source>
        <dbReference type="Proteomes" id="UP000570474"/>
    </source>
</evidence>
<dbReference type="InterPro" id="IPR016181">
    <property type="entry name" value="Acyl_CoA_acyltransferase"/>
</dbReference>
<gene>
    <name evidence="4" type="ORF">HGH92_21010</name>
</gene>
<evidence type="ECO:0000313" key="4">
    <source>
        <dbReference type="EMBL" id="NLR66802.1"/>
    </source>
</evidence>
<dbReference type="InterPro" id="IPR050680">
    <property type="entry name" value="YpeA/RimI_acetyltransf"/>
</dbReference>
<dbReference type="AlphaFoldDB" id="A0A847RUX0"/>
<dbReference type="CDD" id="cd04301">
    <property type="entry name" value="NAT_SF"/>
    <property type="match status" value="1"/>
</dbReference>
<dbReference type="RefSeq" id="WP_168872706.1">
    <property type="nucleotide sequence ID" value="NZ_JABAIA010000002.1"/>
</dbReference>
<evidence type="ECO:0000259" key="3">
    <source>
        <dbReference type="PROSITE" id="PS51186"/>
    </source>
</evidence>
<organism evidence="4 5">
    <name type="scientific">Chitinophaga varians</name>
    <dbReference type="NCBI Taxonomy" id="2202339"/>
    <lineage>
        <taxon>Bacteria</taxon>
        <taxon>Pseudomonadati</taxon>
        <taxon>Bacteroidota</taxon>
        <taxon>Chitinophagia</taxon>
        <taxon>Chitinophagales</taxon>
        <taxon>Chitinophagaceae</taxon>
        <taxon>Chitinophaga</taxon>
    </lineage>
</organism>
<proteinExistence type="predicted"/>
<evidence type="ECO:0000256" key="2">
    <source>
        <dbReference type="ARBA" id="ARBA00023315"/>
    </source>
</evidence>
<reference evidence="4 5" key="1">
    <citation type="submission" date="2020-04" db="EMBL/GenBank/DDBJ databases">
        <authorList>
            <person name="Yin C."/>
        </authorList>
    </citation>
    <scope>NUCLEOTIDE SEQUENCE [LARGE SCALE GENOMIC DNA]</scope>
    <source>
        <strain evidence="4 5">Ae27</strain>
    </source>
</reference>
<protein>
    <submittedName>
        <fullName evidence="4">GNAT family N-acetyltransferase</fullName>
    </submittedName>
</protein>
<comment type="caution">
    <text evidence="4">The sequence shown here is derived from an EMBL/GenBank/DDBJ whole genome shotgun (WGS) entry which is preliminary data.</text>
</comment>
<accession>A0A847RUX0</accession>
<dbReference type="PANTHER" id="PTHR43420:SF31">
    <property type="entry name" value="ACETYLTRANSFERASE"/>
    <property type="match status" value="1"/>
</dbReference>
<dbReference type="Proteomes" id="UP000570474">
    <property type="component" value="Unassembled WGS sequence"/>
</dbReference>
<dbReference type="EMBL" id="JABAIA010000002">
    <property type="protein sequence ID" value="NLR66802.1"/>
    <property type="molecule type" value="Genomic_DNA"/>
</dbReference>
<name>A0A847RUX0_9BACT</name>
<evidence type="ECO:0000256" key="1">
    <source>
        <dbReference type="ARBA" id="ARBA00022679"/>
    </source>
</evidence>
<dbReference type="GO" id="GO:0016747">
    <property type="term" value="F:acyltransferase activity, transferring groups other than amino-acyl groups"/>
    <property type="evidence" value="ECO:0007669"/>
    <property type="project" value="InterPro"/>
</dbReference>
<dbReference type="Pfam" id="PF13527">
    <property type="entry name" value="Acetyltransf_9"/>
    <property type="match status" value="1"/>
</dbReference>
<sequence length="297" mass="34256">MKYNIKGRTYTYIAGIKDNNPVRLSFDQLSVQTFRLSFEPWHQNGYWDHTCVPHVLMDGDTVIANATVNVLQVRWQEKEQTWLQLGTVMTHPDYRHQGLSRWLMDKIFEEWKGQYDVMFLFANEKVLDFYPKFGFVPAGEYQYHTRQLAPQPGKVRQLDMDNAADRALLLQKYAQSNPFAALTVTSPAGLLMFYCTQSMQSCIYHLEDVDMVAVVEHEDGVMTCHDIFGETHQSLSDILPVLMKKDTQQITLGFTPKDNSGFTMLPLKTEDLTLFVLEKNLRLFSGNQLMIPTLAHT</sequence>
<dbReference type="PANTHER" id="PTHR43420">
    <property type="entry name" value="ACETYLTRANSFERASE"/>
    <property type="match status" value="1"/>
</dbReference>